<dbReference type="Gene3D" id="1.25.40.10">
    <property type="entry name" value="Tetratricopeptide repeat domain"/>
    <property type="match status" value="1"/>
</dbReference>
<accession>A0A1F5FB13</accession>
<dbReference type="EMBL" id="MFAF01000063">
    <property type="protein sequence ID" value="OGD76813.1"/>
    <property type="molecule type" value="Genomic_DNA"/>
</dbReference>
<dbReference type="InterPro" id="IPR011990">
    <property type="entry name" value="TPR-like_helical_dom_sf"/>
</dbReference>
<evidence type="ECO:0000313" key="3">
    <source>
        <dbReference type="Proteomes" id="UP000177187"/>
    </source>
</evidence>
<dbReference type="PROSITE" id="PS51257">
    <property type="entry name" value="PROKAR_LIPOPROTEIN"/>
    <property type="match status" value="1"/>
</dbReference>
<dbReference type="Proteomes" id="UP000177187">
    <property type="component" value="Unassembled WGS sequence"/>
</dbReference>
<gene>
    <name evidence="2" type="ORF">A2Y64_06425</name>
</gene>
<name>A0A1F5FB13_9BACT</name>
<feature type="signal peptide" evidence="1">
    <location>
        <begin position="1"/>
        <end position="26"/>
    </location>
</feature>
<comment type="caution">
    <text evidence="2">The sequence shown here is derived from an EMBL/GenBank/DDBJ whole genome shotgun (WGS) entry which is preliminary data.</text>
</comment>
<keyword evidence="1" id="KW-0732">Signal</keyword>
<proteinExistence type="predicted"/>
<organism evidence="2 3">
    <name type="scientific">Candidatus Coatesbacteria bacterium RBG_13_66_14</name>
    <dbReference type="NCBI Taxonomy" id="1817816"/>
    <lineage>
        <taxon>Bacteria</taxon>
        <taxon>Candidatus Coatesiibacteriota</taxon>
    </lineage>
</organism>
<reference evidence="2 3" key="1">
    <citation type="journal article" date="2016" name="Nat. Commun.">
        <title>Thousands of microbial genomes shed light on interconnected biogeochemical processes in an aquifer system.</title>
        <authorList>
            <person name="Anantharaman K."/>
            <person name="Brown C.T."/>
            <person name="Hug L.A."/>
            <person name="Sharon I."/>
            <person name="Castelle C.J."/>
            <person name="Probst A.J."/>
            <person name="Thomas B.C."/>
            <person name="Singh A."/>
            <person name="Wilkins M.J."/>
            <person name="Karaoz U."/>
            <person name="Brodie E.L."/>
            <person name="Williams K.H."/>
            <person name="Hubbard S.S."/>
            <person name="Banfield J.F."/>
        </authorList>
    </citation>
    <scope>NUCLEOTIDE SEQUENCE [LARGE SCALE GENOMIC DNA]</scope>
</reference>
<protein>
    <submittedName>
        <fullName evidence="2">Uncharacterized protein</fullName>
    </submittedName>
</protein>
<dbReference type="SUPFAM" id="SSF48452">
    <property type="entry name" value="TPR-like"/>
    <property type="match status" value="1"/>
</dbReference>
<sequence>MRKFLLFSLCATVLFGLTACTEGAEAGNKVDVGQILEAADAALAEGRYDEAELEYRLVLGLGAVEEHLTRARTGLNSAVAERCYRVAYQNFEDEQSLSMLMGPQQGMSPEQMSRAQFGLDIITSPLTSAALAALNEGLEADPLNPGLNYLLGLTYAQYGAMNQAEAQFTYCDKIAPDHWAGPRGLAQIYSQTGRMSEAMAEAEIALTRATNPADQMAAYEMLIQLSFNPAKPDAHKTYLKEAKEKFPEYGDPQALEAVLVLLAGGANPDLATGVPIAEEALAKPFLSEGNRLTLVQNMAVLYAQLGRFDDSLGLIEEHVRNGGRLSLALLQVLSQLAIVQMSQ</sequence>
<dbReference type="AlphaFoldDB" id="A0A1F5FB13"/>
<evidence type="ECO:0000256" key="1">
    <source>
        <dbReference type="SAM" id="SignalP"/>
    </source>
</evidence>
<feature type="chain" id="PRO_5009518579" evidence="1">
    <location>
        <begin position="27"/>
        <end position="343"/>
    </location>
</feature>
<evidence type="ECO:0000313" key="2">
    <source>
        <dbReference type="EMBL" id="OGD76813.1"/>
    </source>
</evidence>